<organism evidence="1 2">
    <name type="scientific">Paenibacillus paeoniae</name>
    <dbReference type="NCBI Taxonomy" id="2292705"/>
    <lineage>
        <taxon>Bacteria</taxon>
        <taxon>Bacillati</taxon>
        <taxon>Bacillota</taxon>
        <taxon>Bacilli</taxon>
        <taxon>Bacillales</taxon>
        <taxon>Paenibacillaceae</taxon>
        <taxon>Paenibacillus</taxon>
    </lineage>
</organism>
<dbReference type="Proteomes" id="UP000261905">
    <property type="component" value="Unassembled WGS sequence"/>
</dbReference>
<accession>A0A371P1D2</accession>
<sequence>MLLRKKAITVMIFTTILMALLPVLQVNAGTRYPLTPPAYGFYELVTGSGTLVVGVAGEASHPNPEVGGVPAWWTLIIQAPNGDVLYSQSQGSYAVLNNLPYGTYKISFQAGNVHTYCSYFSAVFQ</sequence>
<keyword evidence="2" id="KW-1185">Reference proteome</keyword>
<gene>
    <name evidence="1" type="ORF">DX130_24955</name>
</gene>
<comment type="caution">
    <text evidence="1">The sequence shown here is derived from an EMBL/GenBank/DDBJ whole genome shotgun (WGS) entry which is preliminary data.</text>
</comment>
<dbReference type="AlphaFoldDB" id="A0A371P1D2"/>
<dbReference type="RefSeq" id="WP_116049998.1">
    <property type="nucleotide sequence ID" value="NZ_QUBQ01000008.1"/>
</dbReference>
<reference evidence="1 2" key="1">
    <citation type="submission" date="2018-08" db="EMBL/GenBank/DDBJ databases">
        <title>Paenibacillus sp. M4BSY-1, whole genome shotgun sequence.</title>
        <authorList>
            <person name="Tuo L."/>
        </authorList>
    </citation>
    <scope>NUCLEOTIDE SEQUENCE [LARGE SCALE GENOMIC DNA]</scope>
    <source>
        <strain evidence="1 2">M4BSY-1</strain>
    </source>
</reference>
<dbReference type="OrthoDB" id="2619714at2"/>
<evidence type="ECO:0000313" key="2">
    <source>
        <dbReference type="Proteomes" id="UP000261905"/>
    </source>
</evidence>
<name>A0A371P1D2_9BACL</name>
<dbReference type="EMBL" id="QUBQ01000008">
    <property type="protein sequence ID" value="REK69408.1"/>
    <property type="molecule type" value="Genomic_DNA"/>
</dbReference>
<proteinExistence type="predicted"/>
<evidence type="ECO:0008006" key="3">
    <source>
        <dbReference type="Google" id="ProtNLM"/>
    </source>
</evidence>
<protein>
    <recommendedName>
        <fullName evidence="3">Carboxypeptidase regulatory-like domain-containing protein</fullName>
    </recommendedName>
</protein>
<evidence type="ECO:0000313" key="1">
    <source>
        <dbReference type="EMBL" id="REK69408.1"/>
    </source>
</evidence>